<evidence type="ECO:0000313" key="2">
    <source>
        <dbReference type="EMBL" id="MBE4748058.1"/>
    </source>
</evidence>
<feature type="chain" id="PRO_5046542012" evidence="1">
    <location>
        <begin position="21"/>
        <end position="275"/>
    </location>
</feature>
<keyword evidence="2" id="KW-0378">Hydrolase</keyword>
<evidence type="ECO:0000256" key="1">
    <source>
        <dbReference type="SAM" id="SignalP"/>
    </source>
</evidence>
<dbReference type="SUPFAM" id="SSF53474">
    <property type="entry name" value="alpha/beta-Hydrolases"/>
    <property type="match status" value="1"/>
</dbReference>
<dbReference type="InterPro" id="IPR050583">
    <property type="entry name" value="Mycobacterial_A85_antigen"/>
</dbReference>
<dbReference type="InterPro" id="IPR029058">
    <property type="entry name" value="AB_hydrolase_fold"/>
</dbReference>
<gene>
    <name evidence="2" type="ORF">G4177_07680</name>
</gene>
<dbReference type="Proteomes" id="UP001516472">
    <property type="component" value="Unassembled WGS sequence"/>
</dbReference>
<keyword evidence="3" id="KW-1185">Reference proteome</keyword>
<dbReference type="PANTHER" id="PTHR48098:SF6">
    <property type="entry name" value="FERRI-BACILLIBACTIN ESTERASE BESA"/>
    <property type="match status" value="1"/>
</dbReference>
<keyword evidence="1" id="KW-0732">Signal</keyword>
<dbReference type="InterPro" id="IPR000801">
    <property type="entry name" value="Esterase-like"/>
</dbReference>
<name>A0ABR9PJF8_9BACT</name>
<comment type="caution">
    <text evidence="2">The sequence shown here is derived from an EMBL/GenBank/DDBJ whole genome shotgun (WGS) entry which is preliminary data.</text>
</comment>
<proteinExistence type="predicted"/>
<dbReference type="EMBL" id="JAAIYO010000002">
    <property type="protein sequence ID" value="MBE4748058.1"/>
    <property type="molecule type" value="Genomic_DNA"/>
</dbReference>
<dbReference type="RefSeq" id="WP_193347502.1">
    <property type="nucleotide sequence ID" value="NZ_CBCSIP010000067.1"/>
</dbReference>
<accession>A0ABR9PJF8</accession>
<evidence type="ECO:0000313" key="3">
    <source>
        <dbReference type="Proteomes" id="UP001516472"/>
    </source>
</evidence>
<reference evidence="2 3" key="1">
    <citation type="submission" date="2020-02" db="EMBL/GenBank/DDBJ databases">
        <authorList>
            <person name="Babadi Z.K."/>
            <person name="Risdian C."/>
            <person name="Ebrahimipour G.H."/>
            <person name="Wink J."/>
        </authorList>
    </citation>
    <scope>NUCLEOTIDE SEQUENCE [LARGE SCALE GENOMIC DNA]</scope>
    <source>
        <strain evidence="2 3">ZKHCc1 1396</strain>
    </source>
</reference>
<dbReference type="GO" id="GO:0016787">
    <property type="term" value="F:hydrolase activity"/>
    <property type="evidence" value="ECO:0007669"/>
    <property type="project" value="UniProtKB-KW"/>
</dbReference>
<dbReference type="Pfam" id="PF00756">
    <property type="entry name" value="Esterase"/>
    <property type="match status" value="1"/>
</dbReference>
<dbReference type="Gene3D" id="3.40.50.1820">
    <property type="entry name" value="alpha/beta hydrolase"/>
    <property type="match status" value="1"/>
</dbReference>
<sequence>MTRLSLCLFVALLAACRGHGNTVPPEAGPARASFTLASGALQETRRLNVYTPPGYDTAEATRYPVLYMPDGGEQEDFPHVAATLDTAIRAGEVRPFILVGIENTERRRDMTGPTQVDEDRKVAPRVGGSAAFLAFIRDELMPEVRRRYRVTAETAIIGESLAGLFIVETFFLQPELFTTSIALSPSLWWNDEELVRKAAERLQARPDLRATLYVASAEEDNIAPQSARLAEVLRANAPAGLKWRYEPRPDLRHDNIYRSLSPQVLRQYLGPVPTR</sequence>
<protein>
    <submittedName>
        <fullName evidence="2">Alpha/beta hydrolase</fullName>
    </submittedName>
</protein>
<dbReference type="PROSITE" id="PS51257">
    <property type="entry name" value="PROKAR_LIPOPROTEIN"/>
    <property type="match status" value="1"/>
</dbReference>
<feature type="signal peptide" evidence="1">
    <location>
        <begin position="1"/>
        <end position="20"/>
    </location>
</feature>
<dbReference type="PANTHER" id="PTHR48098">
    <property type="entry name" value="ENTEROCHELIN ESTERASE-RELATED"/>
    <property type="match status" value="1"/>
</dbReference>
<organism evidence="2 3">
    <name type="scientific">Corallococcus soli</name>
    <dbReference type="NCBI Taxonomy" id="2710757"/>
    <lineage>
        <taxon>Bacteria</taxon>
        <taxon>Pseudomonadati</taxon>
        <taxon>Myxococcota</taxon>
        <taxon>Myxococcia</taxon>
        <taxon>Myxococcales</taxon>
        <taxon>Cystobacterineae</taxon>
        <taxon>Myxococcaceae</taxon>
        <taxon>Corallococcus</taxon>
    </lineage>
</organism>